<organism evidence="2 3">
    <name type="scientific">Stichopus japonicus</name>
    <name type="common">Sea cucumber</name>
    <dbReference type="NCBI Taxonomy" id="307972"/>
    <lineage>
        <taxon>Eukaryota</taxon>
        <taxon>Metazoa</taxon>
        <taxon>Echinodermata</taxon>
        <taxon>Eleutherozoa</taxon>
        <taxon>Echinozoa</taxon>
        <taxon>Holothuroidea</taxon>
        <taxon>Aspidochirotacea</taxon>
        <taxon>Aspidochirotida</taxon>
        <taxon>Stichopodidae</taxon>
        <taxon>Apostichopus</taxon>
    </lineage>
</organism>
<keyword evidence="1" id="KW-1133">Transmembrane helix</keyword>
<evidence type="ECO:0000256" key="1">
    <source>
        <dbReference type="SAM" id="Phobius"/>
    </source>
</evidence>
<keyword evidence="1" id="KW-0472">Membrane</keyword>
<name>A0A2G8JMA7_STIJA</name>
<keyword evidence="1" id="KW-0812">Transmembrane</keyword>
<dbReference type="AlphaFoldDB" id="A0A2G8JMA7"/>
<feature type="transmembrane region" description="Helical" evidence="1">
    <location>
        <begin position="50"/>
        <end position="67"/>
    </location>
</feature>
<feature type="transmembrane region" description="Helical" evidence="1">
    <location>
        <begin position="79"/>
        <end position="96"/>
    </location>
</feature>
<dbReference type="SUPFAM" id="SSF51905">
    <property type="entry name" value="FAD/NAD(P)-binding domain"/>
    <property type="match status" value="1"/>
</dbReference>
<keyword evidence="3" id="KW-1185">Reference proteome</keyword>
<protein>
    <submittedName>
        <fullName evidence="2">Uncharacterized protein</fullName>
    </submittedName>
</protein>
<comment type="caution">
    <text evidence="2">The sequence shown here is derived from an EMBL/GenBank/DDBJ whole genome shotgun (WGS) entry which is preliminary data.</text>
</comment>
<accession>A0A2G8JMA7</accession>
<evidence type="ECO:0000313" key="2">
    <source>
        <dbReference type="EMBL" id="PIK36858.1"/>
    </source>
</evidence>
<sequence>MKLAASSLESQVAFNESVYVSSLNEPARSGDGGMAADNIGMKSAAAGETLLVTICVVCCFVICKSSYDIVRKWRGKLDVYIIGSGPVGLTAAILAAQSNVASKIVMYEERTRAQLMGRSHQIMLDGRSVSFMRKLGVDFDNLEGCWEKDRFYTRIGIFQDYLLSVLQQRSSPEIHVHLGTKFTPSIGNSIHGSSKQLAILIAADGLRGSTTSVLGLSDEFLVLPCKAYGAFSAFERSNQPQVPTPDTRVRKLKLDLSAFGSEYRLPDITKSSFHLKVFGTFRHRYMSLLCDKSESNLVRQLRITSDPVILRNIFQESFNNYRCKGESRMTDMEALSMRCSNRLTEIKLAYRKESVAYVEMKTSLF</sequence>
<evidence type="ECO:0000313" key="3">
    <source>
        <dbReference type="Proteomes" id="UP000230750"/>
    </source>
</evidence>
<dbReference type="EMBL" id="MRZV01001603">
    <property type="protein sequence ID" value="PIK36858.1"/>
    <property type="molecule type" value="Genomic_DNA"/>
</dbReference>
<dbReference type="Gene3D" id="3.50.50.60">
    <property type="entry name" value="FAD/NAD(P)-binding domain"/>
    <property type="match status" value="1"/>
</dbReference>
<gene>
    <name evidence="2" type="ORF">BSL78_26308</name>
</gene>
<dbReference type="Proteomes" id="UP000230750">
    <property type="component" value="Unassembled WGS sequence"/>
</dbReference>
<dbReference type="OrthoDB" id="6104570at2759"/>
<reference evidence="2 3" key="1">
    <citation type="journal article" date="2017" name="PLoS Biol.">
        <title>The sea cucumber genome provides insights into morphological evolution and visceral regeneration.</title>
        <authorList>
            <person name="Zhang X."/>
            <person name="Sun L."/>
            <person name="Yuan J."/>
            <person name="Sun Y."/>
            <person name="Gao Y."/>
            <person name="Zhang L."/>
            <person name="Li S."/>
            <person name="Dai H."/>
            <person name="Hamel J.F."/>
            <person name="Liu C."/>
            <person name="Yu Y."/>
            <person name="Liu S."/>
            <person name="Lin W."/>
            <person name="Guo K."/>
            <person name="Jin S."/>
            <person name="Xu P."/>
            <person name="Storey K.B."/>
            <person name="Huan P."/>
            <person name="Zhang T."/>
            <person name="Zhou Y."/>
            <person name="Zhang J."/>
            <person name="Lin C."/>
            <person name="Li X."/>
            <person name="Xing L."/>
            <person name="Huo D."/>
            <person name="Sun M."/>
            <person name="Wang L."/>
            <person name="Mercier A."/>
            <person name="Li F."/>
            <person name="Yang H."/>
            <person name="Xiang J."/>
        </authorList>
    </citation>
    <scope>NUCLEOTIDE SEQUENCE [LARGE SCALE GENOMIC DNA]</scope>
    <source>
        <strain evidence="2">Shaxun</strain>
        <tissue evidence="2">Muscle</tissue>
    </source>
</reference>
<proteinExistence type="predicted"/>
<dbReference type="InterPro" id="IPR036188">
    <property type="entry name" value="FAD/NAD-bd_sf"/>
</dbReference>